<dbReference type="AlphaFoldDB" id="A0A9W8WBF2"/>
<dbReference type="Proteomes" id="UP001140502">
    <property type="component" value="Unassembled WGS sequence"/>
</dbReference>
<protein>
    <recommendedName>
        <fullName evidence="3">Flavin-containing monooxygenase</fullName>
    </recommendedName>
</protein>
<keyword evidence="2" id="KW-1185">Reference proteome</keyword>
<accession>A0A9W8WBF2</accession>
<sequence length="204" mass="22181">MARKEPERYEALERAGFKVDPFGDIQHAINVRLGGHYIDVGTSAKIGQGLIKVKSDAAAVRYTEDGLGFSDGTEIKADVIVFATGFVGNLRKHVENIFGTDVGMRAGDCFGLNGEGEIFGAFKPLQRKLIYLVLSLLPPFRKSDCSSPLTKDPEPGMWYLGGTLGHARYYSRFIALSIKADALGTPLPVYDGNQYSAFKEGGLL</sequence>
<evidence type="ECO:0000313" key="1">
    <source>
        <dbReference type="EMBL" id="KAJ4318836.1"/>
    </source>
</evidence>
<organism evidence="1 2">
    <name type="scientific">Fusarium piperis</name>
    <dbReference type="NCBI Taxonomy" id="1435070"/>
    <lineage>
        <taxon>Eukaryota</taxon>
        <taxon>Fungi</taxon>
        <taxon>Dikarya</taxon>
        <taxon>Ascomycota</taxon>
        <taxon>Pezizomycotina</taxon>
        <taxon>Sordariomycetes</taxon>
        <taxon>Hypocreomycetidae</taxon>
        <taxon>Hypocreales</taxon>
        <taxon>Nectriaceae</taxon>
        <taxon>Fusarium</taxon>
        <taxon>Fusarium solani species complex</taxon>
    </lineage>
</organism>
<dbReference type="EMBL" id="JAPEUR010000134">
    <property type="protein sequence ID" value="KAJ4318836.1"/>
    <property type="molecule type" value="Genomic_DNA"/>
</dbReference>
<name>A0A9W8WBF2_9HYPO</name>
<evidence type="ECO:0008006" key="3">
    <source>
        <dbReference type="Google" id="ProtNLM"/>
    </source>
</evidence>
<reference evidence="1" key="1">
    <citation type="submission" date="2022-10" db="EMBL/GenBank/DDBJ databases">
        <title>Tapping the CABI collections for fungal endophytes: first genome assemblies for Collariella, Neodidymelliopsis, Ascochyta clinopodiicola, Didymella pomorum, Didymosphaeria variabile, Neocosmospora piperis and Neocucurbitaria cava.</title>
        <authorList>
            <person name="Hill R."/>
        </authorList>
    </citation>
    <scope>NUCLEOTIDE SEQUENCE</scope>
    <source>
        <strain evidence="1">IMI 366586</strain>
    </source>
</reference>
<comment type="caution">
    <text evidence="1">The sequence shown here is derived from an EMBL/GenBank/DDBJ whole genome shotgun (WGS) entry which is preliminary data.</text>
</comment>
<evidence type="ECO:0000313" key="2">
    <source>
        <dbReference type="Proteomes" id="UP001140502"/>
    </source>
</evidence>
<dbReference type="OrthoDB" id="74360at2759"/>
<dbReference type="InterPro" id="IPR036188">
    <property type="entry name" value="FAD/NAD-bd_sf"/>
</dbReference>
<dbReference type="Gene3D" id="3.50.50.60">
    <property type="entry name" value="FAD/NAD(P)-binding domain"/>
    <property type="match status" value="1"/>
</dbReference>
<dbReference type="SUPFAM" id="SSF51905">
    <property type="entry name" value="FAD/NAD(P)-binding domain"/>
    <property type="match status" value="1"/>
</dbReference>
<proteinExistence type="predicted"/>
<gene>
    <name evidence="1" type="ORF">N0V84_006649</name>
</gene>